<reference evidence="2" key="1">
    <citation type="submission" date="2014-08" db="EMBL/GenBank/DDBJ databases">
        <title>Comparative genomics of the Paenibacillus odorifer group.</title>
        <authorList>
            <person name="den Bakker H.C."/>
            <person name="Tsai Y.-C.Y.-C."/>
            <person name="Martin N."/>
            <person name="Korlach J."/>
            <person name="Wiedmann M."/>
        </authorList>
    </citation>
    <scope>NUCLEOTIDE SEQUENCE [LARGE SCALE GENOMIC DNA]</scope>
    <source>
        <strain evidence="2">DSM 13188</strain>
    </source>
</reference>
<dbReference type="InterPro" id="IPR036388">
    <property type="entry name" value="WH-like_DNA-bd_sf"/>
</dbReference>
<dbReference type="AlphaFoldDB" id="A0A089LDC8"/>
<dbReference type="EMBL" id="CP009285">
    <property type="protein sequence ID" value="AIQ59486.1"/>
    <property type="molecule type" value="Genomic_DNA"/>
</dbReference>
<dbReference type="Proteomes" id="UP000029518">
    <property type="component" value="Chromosome"/>
</dbReference>
<dbReference type="HOGENOM" id="CLU_063440_4_1_9"/>
<sequence length="116" mass="13238">MSKNNPLPTEQLSDSAYYILLALLTPKHGYAIMKYIEELTEGEVKMGPATLYTLIKKLQKSGYILLNEDEDERRKTYQITSSGTALVEAEIERRLRMSRHGNIAQLNAKEALTYEN</sequence>
<dbReference type="OrthoDB" id="9814826at2"/>
<dbReference type="PANTHER" id="PTHR33169">
    <property type="entry name" value="PADR-FAMILY TRANSCRIPTIONAL REGULATOR"/>
    <property type="match status" value="1"/>
</dbReference>
<feature type="domain" description="Transcription regulator PadR N-terminal" evidence="1">
    <location>
        <begin position="21"/>
        <end position="86"/>
    </location>
</feature>
<dbReference type="InterPro" id="IPR052509">
    <property type="entry name" value="Metal_resp_DNA-bind_regulator"/>
</dbReference>
<protein>
    <recommendedName>
        <fullName evidence="1">Transcription regulator PadR N-terminal domain-containing protein</fullName>
    </recommendedName>
</protein>
<keyword evidence="3" id="KW-1185">Reference proteome</keyword>
<dbReference type="KEGG" id="pbd:PBOR_22980"/>
<dbReference type="PANTHER" id="PTHR33169:SF13">
    <property type="entry name" value="PADR-FAMILY TRANSCRIPTIONAL REGULATOR"/>
    <property type="match status" value="1"/>
</dbReference>
<dbReference type="Gene3D" id="1.10.10.10">
    <property type="entry name" value="Winged helix-like DNA-binding domain superfamily/Winged helix DNA-binding domain"/>
    <property type="match status" value="1"/>
</dbReference>
<dbReference type="InterPro" id="IPR005149">
    <property type="entry name" value="Tscrpt_reg_PadR_N"/>
</dbReference>
<accession>A0A089LDC8</accession>
<dbReference type="Pfam" id="PF03551">
    <property type="entry name" value="PadR"/>
    <property type="match status" value="1"/>
</dbReference>
<dbReference type="InterPro" id="IPR036390">
    <property type="entry name" value="WH_DNA-bd_sf"/>
</dbReference>
<dbReference type="RefSeq" id="WP_042215410.1">
    <property type="nucleotide sequence ID" value="NZ_CP009285.1"/>
</dbReference>
<dbReference type="SUPFAM" id="SSF46785">
    <property type="entry name" value="Winged helix' DNA-binding domain"/>
    <property type="match status" value="1"/>
</dbReference>
<evidence type="ECO:0000313" key="2">
    <source>
        <dbReference type="EMBL" id="AIQ59486.1"/>
    </source>
</evidence>
<evidence type="ECO:0000313" key="3">
    <source>
        <dbReference type="Proteomes" id="UP000029518"/>
    </source>
</evidence>
<name>A0A089LDC8_PAEBO</name>
<organism evidence="2 3">
    <name type="scientific">Paenibacillus borealis</name>
    <dbReference type="NCBI Taxonomy" id="160799"/>
    <lineage>
        <taxon>Bacteria</taxon>
        <taxon>Bacillati</taxon>
        <taxon>Bacillota</taxon>
        <taxon>Bacilli</taxon>
        <taxon>Bacillales</taxon>
        <taxon>Paenibacillaceae</taxon>
        <taxon>Paenibacillus</taxon>
    </lineage>
</organism>
<gene>
    <name evidence="2" type="ORF">PBOR_22980</name>
</gene>
<evidence type="ECO:0000259" key="1">
    <source>
        <dbReference type="Pfam" id="PF03551"/>
    </source>
</evidence>
<proteinExistence type="predicted"/>